<organism evidence="5 6">
    <name type="scientific">Aspergillus cavernicola</name>
    <dbReference type="NCBI Taxonomy" id="176166"/>
    <lineage>
        <taxon>Eukaryota</taxon>
        <taxon>Fungi</taxon>
        <taxon>Dikarya</taxon>
        <taxon>Ascomycota</taxon>
        <taxon>Pezizomycotina</taxon>
        <taxon>Eurotiomycetes</taxon>
        <taxon>Eurotiomycetidae</taxon>
        <taxon>Eurotiales</taxon>
        <taxon>Aspergillaceae</taxon>
        <taxon>Aspergillus</taxon>
        <taxon>Aspergillus subgen. Nidulantes</taxon>
    </lineage>
</organism>
<sequence length="176" mass="19773">MPSKKTKNPSPPPSFSMYPALHTSVITLLLEEEDPPLPNYTFNPTDTPQGSTKTHNTHIMGRFRCVNKSCASSGWGSKKIAITIRLYHGERYNARVWHQRCKACNWVSRPVLDHSYAERVAYRIKKWNGVQMEEVPYGGESKGPHNQGLCEGCKAGCCSERGDDWGMDGFRRGGGR</sequence>
<accession>A0ABR4IRE3</accession>
<dbReference type="SMART" id="SM01328">
    <property type="entry name" value="zf-3CxxC"/>
    <property type="match status" value="1"/>
</dbReference>
<evidence type="ECO:0000256" key="2">
    <source>
        <dbReference type="ARBA" id="ARBA00022771"/>
    </source>
</evidence>
<evidence type="ECO:0000313" key="5">
    <source>
        <dbReference type="EMBL" id="KAL2830314.1"/>
    </source>
</evidence>
<evidence type="ECO:0000259" key="4">
    <source>
        <dbReference type="SMART" id="SM01328"/>
    </source>
</evidence>
<protein>
    <submittedName>
        <fullName evidence="5">Zinc-binding domain-containing protein</fullName>
    </submittedName>
</protein>
<dbReference type="InterPro" id="IPR027377">
    <property type="entry name" value="ZAR1/RTP1-5-like_Znf-3CxxC"/>
</dbReference>
<gene>
    <name evidence="5" type="ORF">BDW59DRAFT_158643</name>
</gene>
<keyword evidence="6" id="KW-1185">Reference proteome</keyword>
<reference evidence="5 6" key="1">
    <citation type="submission" date="2024-07" db="EMBL/GenBank/DDBJ databases">
        <title>Section-level genome sequencing and comparative genomics of Aspergillus sections Usti and Cavernicolus.</title>
        <authorList>
            <consortium name="Lawrence Berkeley National Laboratory"/>
            <person name="Nybo J.L."/>
            <person name="Vesth T.C."/>
            <person name="Theobald S."/>
            <person name="Frisvad J.C."/>
            <person name="Larsen T.O."/>
            <person name="Kjaerboelling I."/>
            <person name="Rothschild-Mancinelli K."/>
            <person name="Lyhne E.K."/>
            <person name="Kogle M.E."/>
            <person name="Barry K."/>
            <person name="Clum A."/>
            <person name="Na H."/>
            <person name="Ledsgaard L."/>
            <person name="Lin J."/>
            <person name="Lipzen A."/>
            <person name="Kuo A."/>
            <person name="Riley R."/>
            <person name="Mondo S."/>
            <person name="LaButti K."/>
            <person name="Haridas S."/>
            <person name="Pangalinan J."/>
            <person name="Salamov A.A."/>
            <person name="Simmons B.A."/>
            <person name="Magnuson J.K."/>
            <person name="Chen J."/>
            <person name="Drula E."/>
            <person name="Henrissat B."/>
            <person name="Wiebenga A."/>
            <person name="Lubbers R.J."/>
            <person name="Gomes A.C."/>
            <person name="Makela M.R."/>
            <person name="Stajich J."/>
            <person name="Grigoriev I.V."/>
            <person name="Mortensen U.H."/>
            <person name="De vries R.P."/>
            <person name="Baker S.E."/>
            <person name="Andersen M.R."/>
        </authorList>
    </citation>
    <scope>NUCLEOTIDE SEQUENCE [LARGE SCALE GENOMIC DNA]</scope>
    <source>
        <strain evidence="5 6">CBS 600.67</strain>
    </source>
</reference>
<dbReference type="Proteomes" id="UP001610335">
    <property type="component" value="Unassembled WGS sequence"/>
</dbReference>
<comment type="caution">
    <text evidence="5">The sequence shown here is derived from an EMBL/GenBank/DDBJ whole genome shotgun (WGS) entry which is preliminary data.</text>
</comment>
<evidence type="ECO:0000313" key="6">
    <source>
        <dbReference type="Proteomes" id="UP001610335"/>
    </source>
</evidence>
<keyword evidence="1" id="KW-0479">Metal-binding</keyword>
<keyword evidence="2" id="KW-0863">Zinc-finger</keyword>
<feature type="domain" description="3CxxC-type" evidence="4">
    <location>
        <begin position="58"/>
        <end position="156"/>
    </location>
</feature>
<evidence type="ECO:0000256" key="3">
    <source>
        <dbReference type="ARBA" id="ARBA00022833"/>
    </source>
</evidence>
<proteinExistence type="predicted"/>
<keyword evidence="3" id="KW-0862">Zinc</keyword>
<dbReference type="Pfam" id="PF13695">
    <property type="entry name" value="Zn_ribbon_3CxxC"/>
    <property type="match status" value="1"/>
</dbReference>
<name>A0ABR4IRE3_9EURO</name>
<dbReference type="EMBL" id="JBFXLS010000013">
    <property type="protein sequence ID" value="KAL2830314.1"/>
    <property type="molecule type" value="Genomic_DNA"/>
</dbReference>
<evidence type="ECO:0000256" key="1">
    <source>
        <dbReference type="ARBA" id="ARBA00022723"/>
    </source>
</evidence>